<evidence type="ECO:0000313" key="6">
    <source>
        <dbReference type="Proteomes" id="UP000237105"/>
    </source>
</evidence>
<dbReference type="OrthoDB" id="1926221at2759"/>
<comment type="caution">
    <text evidence="5">The sequence shown here is derived from an EMBL/GenBank/DDBJ whole genome shotgun (WGS) entry which is preliminary data.</text>
</comment>
<dbReference type="InterPro" id="IPR040356">
    <property type="entry name" value="SPEAR"/>
</dbReference>
<dbReference type="EMBL" id="JXTB01000325">
    <property type="protein sequence ID" value="PON45679.1"/>
    <property type="molecule type" value="Genomic_DNA"/>
</dbReference>
<name>A0A2P5BA68_PARAD</name>
<dbReference type="InterPro" id="IPR014855">
    <property type="entry name" value="NOZZLE"/>
</dbReference>
<evidence type="ECO:0000256" key="2">
    <source>
        <dbReference type="ARBA" id="ARBA00023015"/>
    </source>
</evidence>
<reference evidence="6" key="1">
    <citation type="submission" date="2016-06" db="EMBL/GenBank/DDBJ databases">
        <title>Parallel loss of symbiosis genes in relatives of nitrogen-fixing non-legume Parasponia.</title>
        <authorList>
            <person name="Van Velzen R."/>
            <person name="Holmer R."/>
            <person name="Bu F."/>
            <person name="Rutten L."/>
            <person name="Van Zeijl A."/>
            <person name="Liu W."/>
            <person name="Santuari L."/>
            <person name="Cao Q."/>
            <person name="Sharma T."/>
            <person name="Shen D."/>
            <person name="Roswanjaya Y."/>
            <person name="Wardhani T."/>
            <person name="Kalhor M.S."/>
            <person name="Jansen J."/>
            <person name="Van den Hoogen J."/>
            <person name="Gungor B."/>
            <person name="Hartog M."/>
            <person name="Hontelez J."/>
            <person name="Verver J."/>
            <person name="Yang W.-C."/>
            <person name="Schijlen E."/>
            <person name="Repin R."/>
            <person name="Schilthuizen M."/>
            <person name="Schranz E."/>
            <person name="Heidstra R."/>
            <person name="Miyata K."/>
            <person name="Fedorova E."/>
            <person name="Kohlen W."/>
            <person name="Bisseling T."/>
            <person name="Smit S."/>
            <person name="Geurts R."/>
        </authorList>
    </citation>
    <scope>NUCLEOTIDE SEQUENCE [LARGE SCALE GENOMIC DNA]</scope>
    <source>
        <strain evidence="6">cv. WU1-14</strain>
    </source>
</reference>
<feature type="region of interest" description="Disordered" evidence="4">
    <location>
        <begin position="1"/>
        <end position="34"/>
    </location>
</feature>
<protein>
    <submittedName>
        <fullName evidence="5">NOZZLE transcription factor</fullName>
    </submittedName>
</protein>
<keyword evidence="1" id="KW-0678">Repressor</keyword>
<dbReference type="Proteomes" id="UP000237105">
    <property type="component" value="Unassembled WGS sequence"/>
</dbReference>
<evidence type="ECO:0000313" key="5">
    <source>
        <dbReference type="EMBL" id="PON45679.1"/>
    </source>
</evidence>
<dbReference type="AlphaFoldDB" id="A0A2P5BA68"/>
<proteinExistence type="predicted"/>
<evidence type="ECO:0000256" key="4">
    <source>
        <dbReference type="SAM" id="MobiDB-lite"/>
    </source>
</evidence>
<sequence>MAQEFHYAQMCGSGGSGSGGKKPTKEKKAPQRGLGVAQLEKIRLEEQQKKACSAVAAAMLSSSSSSSASFSNLDHSKPSSSTIPFHSMPPPPNPMFRPPLPAHHVDVRRPMSSVHQLANMAHINDGFEVPRHFNVPNHWNSCEYNSILERGESISPMLDPCLALHLNLPNESSNPIWPLPGLVQRTPQYQHPPPPSMVNVSTSTSLSPVLSFQIEPPSNQSHYGNYAILWPEEEKMVSIGKKRPYPFVDNHPPGPSFNFRIPTFSGPTIGDGSASSGDGGAFCQEYSNSKFRDECPASCSTSFPELNIKEINSAFNANFLTLDLPTTATRISPGSKFTLPSSCLPFHNYEYHHFDTIPVQGTVEEPIFQHAVSGSTEQLPLYNFIDCEAAEKEKSNCTIDGTDESIDLNLKL</sequence>
<feature type="region of interest" description="Disordered" evidence="4">
    <location>
        <begin position="66"/>
        <end position="90"/>
    </location>
</feature>
<organism evidence="5 6">
    <name type="scientific">Parasponia andersonii</name>
    <name type="common">Sponia andersonii</name>
    <dbReference type="NCBI Taxonomy" id="3476"/>
    <lineage>
        <taxon>Eukaryota</taxon>
        <taxon>Viridiplantae</taxon>
        <taxon>Streptophyta</taxon>
        <taxon>Embryophyta</taxon>
        <taxon>Tracheophyta</taxon>
        <taxon>Spermatophyta</taxon>
        <taxon>Magnoliopsida</taxon>
        <taxon>eudicotyledons</taxon>
        <taxon>Gunneridae</taxon>
        <taxon>Pentapetalae</taxon>
        <taxon>rosids</taxon>
        <taxon>fabids</taxon>
        <taxon>Rosales</taxon>
        <taxon>Cannabaceae</taxon>
        <taxon>Parasponia</taxon>
    </lineage>
</organism>
<keyword evidence="3" id="KW-0804">Transcription</keyword>
<evidence type="ECO:0000256" key="1">
    <source>
        <dbReference type="ARBA" id="ARBA00022491"/>
    </source>
</evidence>
<gene>
    <name evidence="5" type="ORF">PanWU01x14_256710</name>
</gene>
<keyword evidence="6" id="KW-1185">Reference proteome</keyword>
<dbReference type="PANTHER" id="PTHR33388:SF1">
    <property type="entry name" value="PROTEIN SPEAR2"/>
    <property type="match status" value="1"/>
</dbReference>
<dbReference type="GO" id="GO:0003700">
    <property type="term" value="F:DNA-binding transcription factor activity"/>
    <property type="evidence" value="ECO:0007669"/>
    <property type="project" value="InterPro"/>
</dbReference>
<evidence type="ECO:0000256" key="3">
    <source>
        <dbReference type="ARBA" id="ARBA00023163"/>
    </source>
</evidence>
<accession>A0A2P5BA68</accession>
<keyword evidence="2" id="KW-0805">Transcription regulation</keyword>
<dbReference type="PANTHER" id="PTHR33388">
    <property type="entry name" value="OS01G0212500 PROTEIN"/>
    <property type="match status" value="1"/>
</dbReference>
<dbReference type="Pfam" id="PF08744">
    <property type="entry name" value="NOZZLE"/>
    <property type="match status" value="1"/>
</dbReference>